<sequence length="183" mass="19963">MGRRRDLETEQSKGECEQNKGINAEKQKHISRGRPNLNKGLQLDTVKRSSGPLATKISASINESVDRHLNNNCNGSAVEGLSASKPVDDPMRKAMVQPNYVVGPIGTIKDQHINETVSSSGHLSITAFNDMSDNNTILLHENSSNLTHLNNSCLNPIFDNQEENGDNAHLMTSKSVSTLSIMV</sequence>
<name>A0A5B6VAY2_9ROSI</name>
<dbReference type="OrthoDB" id="1934719at2759"/>
<dbReference type="GO" id="GO:0003964">
    <property type="term" value="F:RNA-directed DNA polymerase activity"/>
    <property type="evidence" value="ECO:0007669"/>
    <property type="project" value="UniProtKB-KW"/>
</dbReference>
<feature type="region of interest" description="Disordered" evidence="1">
    <location>
        <begin position="1"/>
        <end position="38"/>
    </location>
</feature>
<evidence type="ECO:0000256" key="1">
    <source>
        <dbReference type="SAM" id="MobiDB-lite"/>
    </source>
</evidence>
<reference evidence="3" key="1">
    <citation type="journal article" date="2019" name="Plant Biotechnol. J.">
        <title>Genome sequencing of the Australian wild diploid species Gossypium australe highlights disease resistance and delayed gland morphogenesis.</title>
        <authorList>
            <person name="Cai Y."/>
            <person name="Cai X."/>
            <person name="Wang Q."/>
            <person name="Wang P."/>
            <person name="Zhang Y."/>
            <person name="Cai C."/>
            <person name="Xu Y."/>
            <person name="Wang K."/>
            <person name="Zhou Z."/>
            <person name="Wang C."/>
            <person name="Geng S."/>
            <person name="Li B."/>
            <person name="Dong Q."/>
            <person name="Hou Y."/>
            <person name="Wang H."/>
            <person name="Ai P."/>
            <person name="Liu Z."/>
            <person name="Yi F."/>
            <person name="Sun M."/>
            <person name="An G."/>
            <person name="Cheng J."/>
            <person name="Zhang Y."/>
            <person name="Shi Q."/>
            <person name="Xie Y."/>
            <person name="Shi X."/>
            <person name="Chang Y."/>
            <person name="Huang F."/>
            <person name="Chen Y."/>
            <person name="Hong S."/>
            <person name="Mi L."/>
            <person name="Sun Q."/>
            <person name="Zhang L."/>
            <person name="Zhou B."/>
            <person name="Peng R."/>
            <person name="Zhang X."/>
            <person name="Liu F."/>
        </authorList>
    </citation>
    <scope>NUCLEOTIDE SEQUENCE [LARGE SCALE GENOMIC DNA]</scope>
    <source>
        <strain evidence="3">cv. PA1801</strain>
    </source>
</reference>
<evidence type="ECO:0000313" key="3">
    <source>
        <dbReference type="Proteomes" id="UP000325315"/>
    </source>
</evidence>
<dbReference type="EMBL" id="SMMG02000007">
    <property type="protein sequence ID" value="KAA3466350.1"/>
    <property type="molecule type" value="Genomic_DNA"/>
</dbReference>
<protein>
    <submittedName>
        <fullName evidence="2">Reverse transcriptase</fullName>
    </submittedName>
</protein>
<feature type="compositionally biased region" description="Basic and acidic residues" evidence="1">
    <location>
        <begin position="1"/>
        <end position="28"/>
    </location>
</feature>
<dbReference type="AlphaFoldDB" id="A0A5B6VAY2"/>
<keyword evidence="2" id="KW-0695">RNA-directed DNA polymerase</keyword>
<accession>A0A5B6VAY2</accession>
<gene>
    <name evidence="2" type="ORF">EPI10_001448</name>
</gene>
<evidence type="ECO:0000313" key="2">
    <source>
        <dbReference type="EMBL" id="KAA3466350.1"/>
    </source>
</evidence>
<dbReference type="Proteomes" id="UP000325315">
    <property type="component" value="Unassembled WGS sequence"/>
</dbReference>
<keyword evidence="2" id="KW-0808">Transferase</keyword>
<proteinExistence type="predicted"/>
<organism evidence="2 3">
    <name type="scientific">Gossypium australe</name>
    <dbReference type="NCBI Taxonomy" id="47621"/>
    <lineage>
        <taxon>Eukaryota</taxon>
        <taxon>Viridiplantae</taxon>
        <taxon>Streptophyta</taxon>
        <taxon>Embryophyta</taxon>
        <taxon>Tracheophyta</taxon>
        <taxon>Spermatophyta</taxon>
        <taxon>Magnoliopsida</taxon>
        <taxon>eudicotyledons</taxon>
        <taxon>Gunneridae</taxon>
        <taxon>Pentapetalae</taxon>
        <taxon>rosids</taxon>
        <taxon>malvids</taxon>
        <taxon>Malvales</taxon>
        <taxon>Malvaceae</taxon>
        <taxon>Malvoideae</taxon>
        <taxon>Gossypium</taxon>
    </lineage>
</organism>
<keyword evidence="2" id="KW-0548">Nucleotidyltransferase</keyword>
<comment type="caution">
    <text evidence="2">The sequence shown here is derived from an EMBL/GenBank/DDBJ whole genome shotgun (WGS) entry which is preliminary data.</text>
</comment>
<keyword evidence="3" id="KW-1185">Reference proteome</keyword>